<sequence length="25" mass="2770">AGEITEIVADHGTNVEYDQVLVRIK</sequence>
<proteinExistence type="predicted"/>
<name>A0A6G4JA97_STAAU</name>
<organism evidence="1">
    <name type="scientific">Staphylococcus aureus</name>
    <dbReference type="NCBI Taxonomy" id="1280"/>
    <lineage>
        <taxon>Bacteria</taxon>
        <taxon>Bacillati</taxon>
        <taxon>Bacillota</taxon>
        <taxon>Bacilli</taxon>
        <taxon>Bacillales</taxon>
        <taxon>Staphylococcaceae</taxon>
        <taxon>Staphylococcus</taxon>
    </lineage>
</organism>
<feature type="non-terminal residue" evidence="1">
    <location>
        <position position="1"/>
    </location>
</feature>
<protein>
    <submittedName>
        <fullName evidence="1">Acetyl-CoA carboxylase biotin carboxyl carrier protein subunit</fullName>
    </submittedName>
</protein>
<gene>
    <name evidence="1" type="ORF">G0X15_07305</name>
</gene>
<dbReference type="AlphaFoldDB" id="A0A6G4JA97"/>
<evidence type="ECO:0000313" key="1">
    <source>
        <dbReference type="EMBL" id="NFZ58226.1"/>
    </source>
</evidence>
<dbReference type="EMBL" id="JAAJPC010000063">
    <property type="protein sequence ID" value="NFZ58226.1"/>
    <property type="molecule type" value="Genomic_DNA"/>
</dbReference>
<reference evidence="1" key="1">
    <citation type="submission" date="2020-02" db="EMBL/GenBank/DDBJ databases">
        <title>Novel Insights Into The Classification of Staphylococcal Beta-Lactamases In Relation To The Cefazolin Inoculum Effect.</title>
        <authorList>
            <person name="Carvajal L.P."/>
            <person name="Rincon S."/>
            <person name="Echeverri A."/>
            <person name="Porras J."/>
            <person name="Rios R."/>
            <person name="Ordonez K."/>
            <person name="Seas C."/>
            <person name="Gomez-Villegas S."/>
            <person name="Diaz L."/>
            <person name="Arias C.A."/>
            <person name="Reyes J."/>
        </authorList>
    </citation>
    <scope>NUCLEOTIDE SEQUENCE</scope>
    <source>
        <strain evidence="1">UCL407</strain>
    </source>
</reference>
<comment type="caution">
    <text evidence="1">The sequence shown here is derived from an EMBL/GenBank/DDBJ whole genome shotgun (WGS) entry which is preliminary data.</text>
</comment>
<accession>A0A6G4JA97</accession>